<reference evidence="3 4" key="2">
    <citation type="submission" date="2018-11" db="EMBL/GenBank/DDBJ databases">
        <authorList>
            <consortium name="Pathogen Informatics"/>
        </authorList>
    </citation>
    <scope>NUCLEOTIDE SEQUENCE [LARGE SCALE GENOMIC DNA]</scope>
</reference>
<evidence type="ECO:0000256" key="2">
    <source>
        <dbReference type="PROSITE-ProRule" id="PRU00235"/>
    </source>
</evidence>
<dbReference type="Pfam" id="PF00415">
    <property type="entry name" value="RCC1"/>
    <property type="match status" value="1"/>
</dbReference>
<dbReference type="SUPFAM" id="SSF50985">
    <property type="entry name" value="RCC1/BLIP-II"/>
    <property type="match status" value="1"/>
</dbReference>
<organism evidence="5">
    <name type="scientific">Gongylonema pulchrum</name>
    <dbReference type="NCBI Taxonomy" id="637853"/>
    <lineage>
        <taxon>Eukaryota</taxon>
        <taxon>Metazoa</taxon>
        <taxon>Ecdysozoa</taxon>
        <taxon>Nematoda</taxon>
        <taxon>Chromadorea</taxon>
        <taxon>Rhabditida</taxon>
        <taxon>Spirurina</taxon>
        <taxon>Spiruromorpha</taxon>
        <taxon>Spiruroidea</taxon>
        <taxon>Gongylonematidae</taxon>
        <taxon>Gongylonema</taxon>
    </lineage>
</organism>
<gene>
    <name evidence="3" type="ORF">GPUH_LOCUS17255</name>
</gene>
<keyword evidence="4" id="KW-1185">Reference proteome</keyword>
<accession>A0A183E8G4</accession>
<dbReference type="PANTHER" id="PTHR22870">
    <property type="entry name" value="REGULATOR OF CHROMOSOME CONDENSATION"/>
    <property type="match status" value="1"/>
</dbReference>
<dbReference type="PROSITE" id="PS00626">
    <property type="entry name" value="RCC1_2"/>
    <property type="match status" value="2"/>
</dbReference>
<dbReference type="AlphaFoldDB" id="A0A183E8G4"/>
<feature type="repeat" description="RCC1" evidence="2">
    <location>
        <begin position="267"/>
        <end position="299"/>
    </location>
</feature>
<dbReference type="InterPro" id="IPR051210">
    <property type="entry name" value="Ub_ligase/GEF_domain"/>
</dbReference>
<evidence type="ECO:0000256" key="1">
    <source>
        <dbReference type="ARBA" id="ARBA00022737"/>
    </source>
</evidence>
<dbReference type="Pfam" id="PF13540">
    <property type="entry name" value="RCC1_2"/>
    <property type="match status" value="1"/>
</dbReference>
<feature type="repeat" description="RCC1" evidence="2">
    <location>
        <begin position="216"/>
        <end position="266"/>
    </location>
</feature>
<dbReference type="Proteomes" id="UP000271098">
    <property type="component" value="Unassembled WGS sequence"/>
</dbReference>
<dbReference type="InterPro" id="IPR009091">
    <property type="entry name" value="RCC1/BLIP-II"/>
</dbReference>
<evidence type="ECO:0000313" key="4">
    <source>
        <dbReference type="Proteomes" id="UP000271098"/>
    </source>
</evidence>
<dbReference type="OrthoDB" id="10256179at2759"/>
<protein>
    <submittedName>
        <fullName evidence="5">Regulator of chromosome condensation (RCC1) family protein</fullName>
    </submittedName>
</protein>
<keyword evidence="1" id="KW-0677">Repeat</keyword>
<proteinExistence type="predicted"/>
<evidence type="ECO:0000313" key="5">
    <source>
        <dbReference type="WBParaSite" id="GPUH_0001727701-mRNA-1"/>
    </source>
</evidence>
<reference evidence="5" key="1">
    <citation type="submission" date="2016-06" db="UniProtKB">
        <authorList>
            <consortium name="WormBaseParasite"/>
        </authorList>
    </citation>
    <scope>IDENTIFICATION</scope>
</reference>
<dbReference type="PANTHER" id="PTHR22870:SF408">
    <property type="entry name" value="OS09G0560450 PROTEIN"/>
    <property type="match status" value="1"/>
</dbReference>
<dbReference type="WBParaSite" id="GPUH_0001727701-mRNA-1">
    <property type="protein sequence ID" value="GPUH_0001727701-mRNA-1"/>
    <property type="gene ID" value="GPUH_0001727701"/>
</dbReference>
<dbReference type="InterPro" id="IPR000408">
    <property type="entry name" value="Reg_chr_condens"/>
</dbReference>
<name>A0A183E8G4_9BILA</name>
<sequence length="299" mass="32900">MVLNEFLTEHPDVMDDIEELLQVGLWTSAAIIIDRSSNNAKAAAEFLEKMPGDWPATCSSFILKAMESNEYWYGLDEKNAGAVLDRMAKFVVGLRSLHQIKTIADIAYNQAERCSQKATILHTFASCLFLRGVPNEWNPRPASVPVATGPNLIAVITKEGNAAYWGEYSASTLKMDRFTVNMNVTSIKPPRIFDALDQLCSIACGTEHLLGLTAHGKVYSVGANRYGQCGVGHKNKVESAVEIVGNYGCAKMITAGQYHSALVNEQGQAFTWGWSFYGQLGNGSVFEDVTEPYFVKFFT</sequence>
<dbReference type="EMBL" id="UYRT01084926">
    <property type="protein sequence ID" value="VDN29466.1"/>
    <property type="molecule type" value="Genomic_DNA"/>
</dbReference>
<dbReference type="Gene3D" id="2.130.10.30">
    <property type="entry name" value="Regulator of chromosome condensation 1/beta-lactamase-inhibitor protein II"/>
    <property type="match status" value="1"/>
</dbReference>
<evidence type="ECO:0000313" key="3">
    <source>
        <dbReference type="EMBL" id="VDN29466.1"/>
    </source>
</evidence>
<dbReference type="PROSITE" id="PS50012">
    <property type="entry name" value="RCC1_3"/>
    <property type="match status" value="2"/>
</dbReference>